<feature type="non-terminal residue" evidence="2">
    <location>
        <position position="1"/>
    </location>
</feature>
<dbReference type="AlphaFoldDB" id="X1T468"/>
<protein>
    <recommendedName>
        <fullName evidence="1">ChlI/MoxR AAA lid domain-containing protein</fullName>
    </recommendedName>
</protein>
<dbReference type="EMBL" id="BARW01007262">
    <property type="protein sequence ID" value="GAI86191.1"/>
    <property type="molecule type" value="Genomic_DNA"/>
</dbReference>
<evidence type="ECO:0000259" key="1">
    <source>
        <dbReference type="Pfam" id="PF17863"/>
    </source>
</evidence>
<gene>
    <name evidence="2" type="ORF">S12H4_15156</name>
</gene>
<dbReference type="Gene3D" id="1.10.8.80">
    <property type="entry name" value="Magnesium chelatase subunit I, C-Terminal domain"/>
    <property type="match status" value="1"/>
</dbReference>
<name>X1T468_9ZZZZ</name>
<accession>X1T468</accession>
<dbReference type="PANTHER" id="PTHR42759">
    <property type="entry name" value="MOXR FAMILY PROTEIN"/>
    <property type="match status" value="1"/>
</dbReference>
<organism evidence="2">
    <name type="scientific">marine sediment metagenome</name>
    <dbReference type="NCBI Taxonomy" id="412755"/>
    <lineage>
        <taxon>unclassified sequences</taxon>
        <taxon>metagenomes</taxon>
        <taxon>ecological metagenomes</taxon>
    </lineage>
</organism>
<reference evidence="2" key="1">
    <citation type="journal article" date="2014" name="Front. Microbiol.">
        <title>High frequency of phylogenetically diverse reductive dehalogenase-homologous genes in deep subseafloor sedimentary metagenomes.</title>
        <authorList>
            <person name="Kawai M."/>
            <person name="Futagami T."/>
            <person name="Toyoda A."/>
            <person name="Takaki Y."/>
            <person name="Nishi S."/>
            <person name="Hori S."/>
            <person name="Arai W."/>
            <person name="Tsubouchi T."/>
            <person name="Morono Y."/>
            <person name="Uchiyama I."/>
            <person name="Ito T."/>
            <person name="Fujiyama A."/>
            <person name="Inagaki F."/>
            <person name="Takami H."/>
        </authorList>
    </citation>
    <scope>NUCLEOTIDE SEQUENCE</scope>
    <source>
        <strain evidence="2">Expedition CK06-06</strain>
    </source>
</reference>
<proteinExistence type="predicted"/>
<dbReference type="Pfam" id="PF17863">
    <property type="entry name" value="AAA_lid_2"/>
    <property type="match status" value="1"/>
</dbReference>
<dbReference type="PANTHER" id="PTHR42759:SF1">
    <property type="entry name" value="MAGNESIUM-CHELATASE SUBUNIT CHLD"/>
    <property type="match status" value="1"/>
</dbReference>
<feature type="domain" description="ChlI/MoxR AAA lid" evidence="1">
    <location>
        <begin position="7"/>
        <end position="75"/>
    </location>
</feature>
<dbReference type="InterPro" id="IPR050764">
    <property type="entry name" value="CbbQ/NirQ/NorQ/GpvN"/>
</dbReference>
<sequence>HASPDLIKKYVAWGAGPRASQYLILGAKARAALDSRYSPNFDDVKYAAHSVLRHRIITNFTAEAEGINSDHIIDELLNL</sequence>
<comment type="caution">
    <text evidence="2">The sequence shown here is derived from an EMBL/GenBank/DDBJ whole genome shotgun (WGS) entry which is preliminary data.</text>
</comment>
<dbReference type="InterPro" id="IPR041628">
    <property type="entry name" value="ChlI/MoxR_AAA_lid"/>
</dbReference>
<evidence type="ECO:0000313" key="2">
    <source>
        <dbReference type="EMBL" id="GAI86191.1"/>
    </source>
</evidence>